<dbReference type="KEGG" id="rpm:RSPPHO_00130"/>
<dbReference type="eggNOG" id="COG2897">
    <property type="taxonomic scope" value="Bacteria"/>
</dbReference>
<dbReference type="InterPro" id="IPR001763">
    <property type="entry name" value="Rhodanese-like_dom"/>
</dbReference>
<dbReference type="SUPFAM" id="SSF52821">
    <property type="entry name" value="Rhodanese/Cell cycle control phosphatase"/>
    <property type="match status" value="2"/>
</dbReference>
<evidence type="ECO:0000256" key="6">
    <source>
        <dbReference type="RuleBase" id="RU000507"/>
    </source>
</evidence>
<gene>
    <name evidence="8" type="ORF">RSPPHO_00130</name>
</gene>
<dbReference type="CDD" id="cd01449">
    <property type="entry name" value="TST_Repeat_2"/>
    <property type="match status" value="1"/>
</dbReference>
<evidence type="ECO:0000256" key="3">
    <source>
        <dbReference type="ARBA" id="ARBA00022679"/>
    </source>
</evidence>
<dbReference type="OrthoDB" id="9781034at2"/>
<evidence type="ECO:0000259" key="7">
    <source>
        <dbReference type="PROSITE" id="PS50206"/>
    </source>
</evidence>
<dbReference type="FunFam" id="3.40.250.10:FF:000001">
    <property type="entry name" value="Sulfurtransferase"/>
    <property type="match status" value="1"/>
</dbReference>
<accession>H6SIJ0</accession>
<dbReference type="Gene3D" id="3.40.250.10">
    <property type="entry name" value="Rhodanese-like domain"/>
    <property type="match status" value="2"/>
</dbReference>
<dbReference type="PANTHER" id="PTHR11364">
    <property type="entry name" value="THIOSULFATE SULFERTANSFERASE"/>
    <property type="match status" value="1"/>
</dbReference>
<dbReference type="PROSITE" id="PS50206">
    <property type="entry name" value="RHODANESE_3"/>
    <property type="match status" value="2"/>
</dbReference>
<dbReference type="PATRIC" id="fig|1150469.3.peg.175"/>
<evidence type="ECO:0000256" key="4">
    <source>
        <dbReference type="ARBA" id="ARBA00022737"/>
    </source>
</evidence>
<keyword evidence="3 6" id="KW-0808">Transferase</keyword>
<dbReference type="STRING" id="1150469.RSPPHO_00130"/>
<dbReference type="InterPro" id="IPR045078">
    <property type="entry name" value="TST/MPST-like"/>
</dbReference>
<evidence type="ECO:0000313" key="9">
    <source>
        <dbReference type="Proteomes" id="UP000033220"/>
    </source>
</evidence>
<organism evidence="8 9">
    <name type="scientific">Pararhodospirillum photometricum DSM 122</name>
    <dbReference type="NCBI Taxonomy" id="1150469"/>
    <lineage>
        <taxon>Bacteria</taxon>
        <taxon>Pseudomonadati</taxon>
        <taxon>Pseudomonadota</taxon>
        <taxon>Alphaproteobacteria</taxon>
        <taxon>Rhodospirillales</taxon>
        <taxon>Rhodospirillaceae</taxon>
        <taxon>Pararhodospirillum</taxon>
    </lineage>
</organism>
<keyword evidence="9" id="KW-1185">Reference proteome</keyword>
<reference evidence="8 9" key="1">
    <citation type="submission" date="2012-02" db="EMBL/GenBank/DDBJ databases">
        <title>Shotgun genome sequence of Phaeospirillum photometricum DSM 122.</title>
        <authorList>
            <person name="Duquesne K."/>
            <person name="Sturgis J."/>
        </authorList>
    </citation>
    <scope>NUCLEOTIDE SEQUENCE [LARGE SCALE GENOMIC DNA]</scope>
    <source>
        <strain evidence="9">DSM122</strain>
    </source>
</reference>
<keyword evidence="4" id="KW-0677">Repeat</keyword>
<keyword evidence="2" id="KW-0963">Cytoplasm</keyword>
<feature type="domain" description="Rhodanese" evidence="7">
    <location>
        <begin position="19"/>
        <end position="137"/>
    </location>
</feature>
<dbReference type="AlphaFoldDB" id="H6SIJ0"/>
<dbReference type="HOGENOM" id="CLU_031618_3_0_5"/>
<dbReference type="PANTHER" id="PTHR11364:SF27">
    <property type="entry name" value="SULFURTRANSFERASE"/>
    <property type="match status" value="1"/>
</dbReference>
<dbReference type="RefSeq" id="WP_014413396.1">
    <property type="nucleotide sequence ID" value="NC_017059.1"/>
</dbReference>
<dbReference type="CDD" id="cd01448">
    <property type="entry name" value="TST_Repeat_1"/>
    <property type="match status" value="1"/>
</dbReference>
<name>H6SIJ0_PARPM</name>
<feature type="domain" description="Rhodanese" evidence="7">
    <location>
        <begin position="167"/>
        <end position="282"/>
    </location>
</feature>
<comment type="subcellular location">
    <subcellularLocation>
        <location evidence="1">Cytoplasm</location>
    </subcellularLocation>
</comment>
<dbReference type="NCBIfam" id="NF008557">
    <property type="entry name" value="PRK11493.1"/>
    <property type="match status" value="1"/>
</dbReference>
<evidence type="ECO:0000256" key="1">
    <source>
        <dbReference type="ARBA" id="ARBA00004496"/>
    </source>
</evidence>
<dbReference type="EMBL" id="HE663493">
    <property type="protein sequence ID" value="CCG06756.1"/>
    <property type="molecule type" value="Genomic_DNA"/>
</dbReference>
<dbReference type="GO" id="GO:0016784">
    <property type="term" value="F:3-mercaptopyruvate sulfurtransferase activity"/>
    <property type="evidence" value="ECO:0007669"/>
    <property type="project" value="UniProtKB-EC"/>
</dbReference>
<proteinExistence type="predicted"/>
<dbReference type="InterPro" id="IPR001307">
    <property type="entry name" value="Thiosulphate_STrfase_CS"/>
</dbReference>
<dbReference type="GO" id="GO:0005737">
    <property type="term" value="C:cytoplasm"/>
    <property type="evidence" value="ECO:0007669"/>
    <property type="project" value="UniProtKB-SubCell"/>
</dbReference>
<evidence type="ECO:0000256" key="2">
    <source>
        <dbReference type="ARBA" id="ARBA00022490"/>
    </source>
</evidence>
<dbReference type="GO" id="GO:0004792">
    <property type="term" value="F:thiosulfate-cyanide sulfurtransferase activity"/>
    <property type="evidence" value="ECO:0007669"/>
    <property type="project" value="InterPro"/>
</dbReference>
<comment type="catalytic activity">
    <reaction evidence="5">
        <text>2-oxo-3-sulfanylpropanoate + [thioredoxin]-dithiol = [thioredoxin]-disulfide + hydrogen sulfide + pyruvate + H(+)</text>
        <dbReference type="Rhea" id="RHEA:21740"/>
        <dbReference type="Rhea" id="RHEA-COMP:10698"/>
        <dbReference type="Rhea" id="RHEA-COMP:10700"/>
        <dbReference type="ChEBI" id="CHEBI:15361"/>
        <dbReference type="ChEBI" id="CHEBI:15378"/>
        <dbReference type="ChEBI" id="CHEBI:29919"/>
        <dbReference type="ChEBI" id="CHEBI:29950"/>
        <dbReference type="ChEBI" id="CHEBI:50058"/>
        <dbReference type="ChEBI" id="CHEBI:57678"/>
        <dbReference type="EC" id="2.8.1.2"/>
    </reaction>
    <physiologicalReaction direction="left-to-right" evidence="5">
        <dbReference type="Rhea" id="RHEA:21741"/>
    </physiologicalReaction>
</comment>
<keyword evidence="8" id="KW-0670">Pyruvate</keyword>
<dbReference type="PROSITE" id="PS00683">
    <property type="entry name" value="RHODANESE_2"/>
    <property type="match status" value="1"/>
</dbReference>
<sequence length="283" mass="30393">MPQAVPALVSPAWLHAHLSAPDVRLIDASWAMPTSGRMCRAEYEAAHLPGAVFFDIDQVAAPAAPKPHTAPSPEIFAKACRALGLGNGQHLVIYDRSGGALAAARVWWMFRLFGHHEVSVLDGGLEAWQALGLPVDDRPVSPSERPFTARLDHTLVRDVRQVLAASRSAQEQIVDARSQERFQALVPEPWNSPRGGHIPGSLNLPHTLLMTGPHGGFAPPEVLRAVFTEAGVDLTRPLIASCGTGVTACVLALGAWLVGKKDVAVYDGSWFEWSRDAGLPVQP</sequence>
<protein>
    <recommendedName>
        <fullName evidence="6">Sulfurtransferase</fullName>
    </recommendedName>
</protein>
<dbReference type="PROSITE" id="PS00380">
    <property type="entry name" value="RHODANESE_1"/>
    <property type="match status" value="1"/>
</dbReference>
<dbReference type="InterPro" id="IPR036873">
    <property type="entry name" value="Rhodanese-like_dom_sf"/>
</dbReference>
<dbReference type="Pfam" id="PF00581">
    <property type="entry name" value="Rhodanese"/>
    <property type="match status" value="2"/>
</dbReference>
<dbReference type="FunFam" id="3.40.250.10:FF:000015">
    <property type="entry name" value="Sulfurtransferase"/>
    <property type="match status" value="1"/>
</dbReference>
<evidence type="ECO:0000313" key="8">
    <source>
        <dbReference type="EMBL" id="CCG06756.1"/>
    </source>
</evidence>
<evidence type="ECO:0000256" key="5">
    <source>
        <dbReference type="ARBA" id="ARBA00051793"/>
    </source>
</evidence>
<dbReference type="Proteomes" id="UP000033220">
    <property type="component" value="Chromosome DSM 122"/>
</dbReference>
<dbReference type="SMART" id="SM00450">
    <property type="entry name" value="RHOD"/>
    <property type="match status" value="2"/>
</dbReference>